<feature type="binding site" evidence="10">
    <location>
        <begin position="121"/>
        <end position="127"/>
    </location>
    <ligand>
        <name>ATP</name>
        <dbReference type="ChEBI" id="CHEBI:30616"/>
    </ligand>
</feature>
<dbReference type="GO" id="GO:0051301">
    <property type="term" value="P:cell division"/>
    <property type="evidence" value="ECO:0007669"/>
    <property type="project" value="UniProtKB-KW"/>
</dbReference>
<dbReference type="InterPro" id="IPR004101">
    <property type="entry name" value="Mur_ligase_C"/>
</dbReference>
<dbReference type="SUPFAM" id="SSF53244">
    <property type="entry name" value="MurD-like peptide ligases, peptide-binding domain"/>
    <property type="match status" value="1"/>
</dbReference>
<dbReference type="InterPro" id="IPR013221">
    <property type="entry name" value="Mur_ligase_cen"/>
</dbReference>
<keyword evidence="4 10" id="KW-0547">Nucleotide-binding</keyword>
<dbReference type="InterPro" id="IPR000713">
    <property type="entry name" value="Mur_ligase_N"/>
</dbReference>
<gene>
    <name evidence="10" type="primary">murF</name>
    <name evidence="15" type="ORF">IW256_002525</name>
</gene>
<proteinExistence type="inferred from homology"/>
<dbReference type="Gene3D" id="3.90.190.20">
    <property type="entry name" value="Mur ligase, C-terminal domain"/>
    <property type="match status" value="1"/>
</dbReference>
<dbReference type="HAMAP" id="MF_02019">
    <property type="entry name" value="MurF"/>
    <property type="match status" value="1"/>
</dbReference>
<accession>A0A931GIT2</accession>
<dbReference type="GO" id="GO:0005524">
    <property type="term" value="F:ATP binding"/>
    <property type="evidence" value="ECO:0007669"/>
    <property type="project" value="UniProtKB-UniRule"/>
</dbReference>
<evidence type="ECO:0000256" key="6">
    <source>
        <dbReference type="ARBA" id="ARBA00022960"/>
    </source>
</evidence>
<dbReference type="Pfam" id="PF08245">
    <property type="entry name" value="Mur_ligase_M"/>
    <property type="match status" value="1"/>
</dbReference>
<evidence type="ECO:0000256" key="5">
    <source>
        <dbReference type="ARBA" id="ARBA00022840"/>
    </source>
</evidence>
<dbReference type="GO" id="GO:0008360">
    <property type="term" value="P:regulation of cell shape"/>
    <property type="evidence" value="ECO:0007669"/>
    <property type="project" value="UniProtKB-KW"/>
</dbReference>
<evidence type="ECO:0000313" key="16">
    <source>
        <dbReference type="Proteomes" id="UP000614047"/>
    </source>
</evidence>
<evidence type="ECO:0000256" key="3">
    <source>
        <dbReference type="ARBA" id="ARBA00022618"/>
    </source>
</evidence>
<dbReference type="PANTHER" id="PTHR43024">
    <property type="entry name" value="UDP-N-ACETYLMURAMOYL-TRIPEPTIDE--D-ALANYL-D-ALANINE LIGASE"/>
    <property type="match status" value="1"/>
</dbReference>
<organism evidence="15 16">
    <name type="scientific">Actinomadura viridis</name>
    <dbReference type="NCBI Taxonomy" id="58110"/>
    <lineage>
        <taxon>Bacteria</taxon>
        <taxon>Bacillati</taxon>
        <taxon>Actinomycetota</taxon>
        <taxon>Actinomycetes</taxon>
        <taxon>Streptosporangiales</taxon>
        <taxon>Thermomonosporaceae</taxon>
        <taxon>Actinomadura</taxon>
    </lineage>
</organism>
<name>A0A931GIT2_9ACTN</name>
<comment type="caution">
    <text evidence="15">The sequence shown here is derived from an EMBL/GenBank/DDBJ whole genome shotgun (WGS) entry which is preliminary data.</text>
</comment>
<comment type="catalytic activity">
    <reaction evidence="10 11">
        <text>D-alanyl-D-alanine + UDP-N-acetyl-alpha-D-muramoyl-L-alanyl-gamma-D-glutamyl-meso-2,6-diaminopimelate + ATP = UDP-N-acetyl-alpha-D-muramoyl-L-alanyl-gamma-D-glutamyl-meso-2,6-diaminopimeloyl-D-alanyl-D-alanine + ADP + phosphate + H(+)</text>
        <dbReference type="Rhea" id="RHEA:28374"/>
        <dbReference type="ChEBI" id="CHEBI:15378"/>
        <dbReference type="ChEBI" id="CHEBI:30616"/>
        <dbReference type="ChEBI" id="CHEBI:43474"/>
        <dbReference type="ChEBI" id="CHEBI:57822"/>
        <dbReference type="ChEBI" id="CHEBI:61386"/>
        <dbReference type="ChEBI" id="CHEBI:83905"/>
        <dbReference type="ChEBI" id="CHEBI:456216"/>
        <dbReference type="EC" id="6.3.2.10"/>
    </reaction>
</comment>
<dbReference type="EMBL" id="JADOUA010000001">
    <property type="protein sequence ID" value="MBG6088412.1"/>
    <property type="molecule type" value="Genomic_DNA"/>
</dbReference>
<comment type="function">
    <text evidence="10 11">Involved in cell wall formation. Catalyzes the final step in the synthesis of UDP-N-acetylmuramoyl-pentapeptide, the precursor of murein.</text>
</comment>
<dbReference type="SUPFAM" id="SSF53623">
    <property type="entry name" value="MurD-like peptide ligases, catalytic domain"/>
    <property type="match status" value="1"/>
</dbReference>
<evidence type="ECO:0000259" key="12">
    <source>
        <dbReference type="Pfam" id="PF01225"/>
    </source>
</evidence>
<dbReference type="GO" id="GO:0009252">
    <property type="term" value="P:peptidoglycan biosynthetic process"/>
    <property type="evidence" value="ECO:0007669"/>
    <property type="project" value="UniProtKB-UniRule"/>
</dbReference>
<dbReference type="GO" id="GO:0047480">
    <property type="term" value="F:UDP-N-acetylmuramoyl-tripeptide-D-alanyl-D-alanine ligase activity"/>
    <property type="evidence" value="ECO:0007669"/>
    <property type="project" value="UniProtKB-UniRule"/>
</dbReference>
<keyword evidence="1 10" id="KW-0963">Cytoplasm</keyword>
<sequence>MIPLPLSTIAELTGGALDGLSPAGGDAPAHPVVTGPVVTGPVVIDSRAAGPGSLFAAFRGERADGHDFAAAALAAGAAGVLAERPVGGPAVVVEDVRHALGLLARGVLARLPEATVIGVTGSAGKTSTKDLIARVVERAGATVAPPGSFNNEIGLPLTVLRADERTRHLVLEMGARGIGHIAYLAGIAPPRVGVVLNVGTAHIGEFGGRDGIAAAKSELAEAVPAGGTVILNADDPLVLAMAARTEAEVVTFGRSGRADVRAAGERLDEAGRPRFSLVTPEGTAPVEMRLHGAHAVANALAAAAVGRAVGLPPEEIAEVLSEARPASRWRMEVTERADGVTVVNDAYNANPDSTRAAVDVLAHMARGRRAFAVLGEMAELGPGSAAEHAKIGQHVARSGIAGLVVVGENAAPMAEGADQVASWTGECVQVDDVGAAVTVLSERLRPRDVVLVKGSRVAGMERIAERLLQDGAGAGTAAVETAGGTAGGDRA</sequence>
<dbReference type="NCBIfam" id="TIGR01143">
    <property type="entry name" value="murF"/>
    <property type="match status" value="1"/>
</dbReference>
<keyword evidence="6 10" id="KW-0133">Cell shape</keyword>
<protein>
    <recommendedName>
        <fullName evidence="10 11">UDP-N-acetylmuramoyl-tripeptide--D-alanyl-D-alanine ligase</fullName>
        <ecNumber evidence="10 11">6.3.2.10</ecNumber>
    </recommendedName>
    <alternativeName>
        <fullName evidence="10">D-alanyl-D-alanine-adding enzyme</fullName>
    </alternativeName>
</protein>
<dbReference type="InterPro" id="IPR036615">
    <property type="entry name" value="Mur_ligase_C_dom_sf"/>
</dbReference>
<dbReference type="InterPro" id="IPR051046">
    <property type="entry name" value="MurCDEF_CellWall_CoF430Synth"/>
</dbReference>
<dbReference type="Pfam" id="PF02875">
    <property type="entry name" value="Mur_ligase_C"/>
    <property type="match status" value="1"/>
</dbReference>
<evidence type="ECO:0000256" key="9">
    <source>
        <dbReference type="ARBA" id="ARBA00023316"/>
    </source>
</evidence>
<keyword evidence="5 10" id="KW-0067">ATP-binding</keyword>
<dbReference type="PANTHER" id="PTHR43024:SF1">
    <property type="entry name" value="UDP-N-ACETYLMURAMOYL-TRIPEPTIDE--D-ALANYL-D-ALANINE LIGASE"/>
    <property type="match status" value="1"/>
</dbReference>
<dbReference type="EC" id="6.3.2.10" evidence="10 11"/>
<comment type="subcellular location">
    <subcellularLocation>
        <location evidence="10 11">Cytoplasm</location>
    </subcellularLocation>
</comment>
<dbReference type="Gene3D" id="3.40.1190.10">
    <property type="entry name" value="Mur-like, catalytic domain"/>
    <property type="match status" value="1"/>
</dbReference>
<feature type="domain" description="Mur ligase central" evidence="14">
    <location>
        <begin position="119"/>
        <end position="305"/>
    </location>
</feature>
<feature type="domain" description="Mur ligase C-terminal" evidence="13">
    <location>
        <begin position="330"/>
        <end position="456"/>
    </location>
</feature>
<dbReference type="SUPFAM" id="SSF63418">
    <property type="entry name" value="MurE/MurF N-terminal domain"/>
    <property type="match status" value="1"/>
</dbReference>
<keyword evidence="9 10" id="KW-0961">Cell wall biogenesis/degradation</keyword>
<dbReference type="InterPro" id="IPR005863">
    <property type="entry name" value="UDP-N-AcMur_synth"/>
</dbReference>
<dbReference type="Proteomes" id="UP000614047">
    <property type="component" value="Unassembled WGS sequence"/>
</dbReference>
<evidence type="ECO:0000259" key="14">
    <source>
        <dbReference type="Pfam" id="PF08245"/>
    </source>
</evidence>
<comment type="pathway">
    <text evidence="10 11">Cell wall biogenesis; peptidoglycan biosynthesis.</text>
</comment>
<dbReference type="InterPro" id="IPR035911">
    <property type="entry name" value="MurE/MurF_N"/>
</dbReference>
<evidence type="ECO:0000256" key="7">
    <source>
        <dbReference type="ARBA" id="ARBA00022984"/>
    </source>
</evidence>
<dbReference type="RefSeq" id="WP_197011136.1">
    <property type="nucleotide sequence ID" value="NZ_BAABES010000020.1"/>
</dbReference>
<dbReference type="GO" id="GO:0071555">
    <property type="term" value="P:cell wall organization"/>
    <property type="evidence" value="ECO:0007669"/>
    <property type="project" value="UniProtKB-KW"/>
</dbReference>
<keyword evidence="2 10" id="KW-0436">Ligase</keyword>
<keyword evidence="7 10" id="KW-0573">Peptidoglycan synthesis</keyword>
<evidence type="ECO:0000256" key="1">
    <source>
        <dbReference type="ARBA" id="ARBA00022490"/>
    </source>
</evidence>
<evidence type="ECO:0000256" key="11">
    <source>
        <dbReference type="RuleBase" id="RU004136"/>
    </source>
</evidence>
<evidence type="ECO:0000256" key="8">
    <source>
        <dbReference type="ARBA" id="ARBA00023306"/>
    </source>
</evidence>
<evidence type="ECO:0000259" key="13">
    <source>
        <dbReference type="Pfam" id="PF02875"/>
    </source>
</evidence>
<dbReference type="Gene3D" id="3.40.1390.10">
    <property type="entry name" value="MurE/MurF, N-terminal domain"/>
    <property type="match status" value="1"/>
</dbReference>
<feature type="domain" description="Mur ligase N-terminal catalytic" evidence="12">
    <location>
        <begin position="42"/>
        <end position="86"/>
    </location>
</feature>
<keyword evidence="16" id="KW-1185">Reference proteome</keyword>
<dbReference type="Pfam" id="PF01225">
    <property type="entry name" value="Mur_ligase"/>
    <property type="match status" value="1"/>
</dbReference>
<keyword evidence="8 10" id="KW-0131">Cell cycle</keyword>
<evidence type="ECO:0000313" key="15">
    <source>
        <dbReference type="EMBL" id="MBG6088412.1"/>
    </source>
</evidence>
<evidence type="ECO:0000256" key="4">
    <source>
        <dbReference type="ARBA" id="ARBA00022741"/>
    </source>
</evidence>
<dbReference type="GO" id="GO:0005737">
    <property type="term" value="C:cytoplasm"/>
    <property type="evidence" value="ECO:0007669"/>
    <property type="project" value="UniProtKB-SubCell"/>
</dbReference>
<keyword evidence="3 10" id="KW-0132">Cell division</keyword>
<evidence type="ECO:0000256" key="10">
    <source>
        <dbReference type="HAMAP-Rule" id="MF_02019"/>
    </source>
</evidence>
<reference evidence="15" key="1">
    <citation type="submission" date="2020-11" db="EMBL/GenBank/DDBJ databases">
        <title>Sequencing the genomes of 1000 actinobacteria strains.</title>
        <authorList>
            <person name="Klenk H.-P."/>
        </authorList>
    </citation>
    <scope>NUCLEOTIDE SEQUENCE</scope>
    <source>
        <strain evidence="15">DSM 43175</strain>
    </source>
</reference>
<evidence type="ECO:0000256" key="2">
    <source>
        <dbReference type="ARBA" id="ARBA00022598"/>
    </source>
</evidence>
<dbReference type="InterPro" id="IPR036565">
    <property type="entry name" value="Mur-like_cat_sf"/>
</dbReference>
<dbReference type="AlphaFoldDB" id="A0A931GIT2"/>
<comment type="similarity">
    <text evidence="10">Belongs to the MurCDEF family. MurF subfamily.</text>
</comment>